<dbReference type="PANTHER" id="PTHR21377">
    <property type="entry name" value="PROTEIN FAM210B, MITOCHONDRIAL"/>
    <property type="match status" value="1"/>
</dbReference>
<dbReference type="AlphaFoldDB" id="A0A834IUL9"/>
<gene>
    <name evidence="8" type="ORF">GWI33_022434</name>
</gene>
<feature type="transmembrane region" description="Helical" evidence="6">
    <location>
        <begin position="99"/>
        <end position="122"/>
    </location>
</feature>
<dbReference type="InterPro" id="IPR009688">
    <property type="entry name" value="FAM210A/B-like_dom"/>
</dbReference>
<dbReference type="PANTHER" id="PTHR21377:SF1">
    <property type="entry name" value="PROTEIN FAM210A"/>
    <property type="match status" value="1"/>
</dbReference>
<sequence>MALVIIRRVCRSPSIRPQFFKERNISILLPKLKFSVYESPYSLKSVSKINISNYGTCTTIRYYSNTTNSKESVNVNKDKNKEEPKPSLIQRFKQMYKDYWYVLVPVHVLSSAAWFGGFYYLACSGVDIPAALELMNFSEKIVNSMRNSSMGYVAIAYALYKIVTPLRYAVTLGGTTVSIQYLRKWGYIKPLPKGKLKQLYSNTKEGFKGKKDNLIETMKESVKETKQGIKEKKSSIVGSVNKNEAGSVIKEKVITSTSNSKT</sequence>
<keyword evidence="5 6" id="KW-0472">Membrane</keyword>
<dbReference type="EMBL" id="JAACXV010000081">
    <property type="protein sequence ID" value="KAF7284183.1"/>
    <property type="molecule type" value="Genomic_DNA"/>
</dbReference>
<evidence type="ECO:0000256" key="2">
    <source>
        <dbReference type="ARBA" id="ARBA00022692"/>
    </source>
</evidence>
<keyword evidence="9" id="KW-1185">Reference proteome</keyword>
<feature type="domain" description="DUF1279" evidence="7">
    <location>
        <begin position="90"/>
        <end position="176"/>
    </location>
</feature>
<comment type="subcellular location">
    <subcellularLocation>
        <location evidence="1">Membrane</location>
        <topology evidence="1">Single-pass membrane protein</topology>
    </subcellularLocation>
</comment>
<evidence type="ECO:0000256" key="5">
    <source>
        <dbReference type="ARBA" id="ARBA00023136"/>
    </source>
</evidence>
<protein>
    <recommendedName>
        <fullName evidence="7">DUF1279 domain-containing protein</fullName>
    </recommendedName>
</protein>
<proteinExistence type="predicted"/>
<keyword evidence="2 6" id="KW-0812">Transmembrane</keyword>
<evidence type="ECO:0000256" key="6">
    <source>
        <dbReference type="SAM" id="Phobius"/>
    </source>
</evidence>
<name>A0A834IUL9_RHYFE</name>
<dbReference type="GO" id="GO:0005739">
    <property type="term" value="C:mitochondrion"/>
    <property type="evidence" value="ECO:0007669"/>
    <property type="project" value="TreeGrafter"/>
</dbReference>
<dbReference type="OrthoDB" id="5874039at2759"/>
<evidence type="ECO:0000256" key="1">
    <source>
        <dbReference type="ARBA" id="ARBA00004167"/>
    </source>
</evidence>
<evidence type="ECO:0000256" key="3">
    <source>
        <dbReference type="ARBA" id="ARBA00022989"/>
    </source>
</evidence>
<reference evidence="8" key="1">
    <citation type="submission" date="2020-08" db="EMBL/GenBank/DDBJ databases">
        <title>Genome sequencing and assembly of the red palm weevil Rhynchophorus ferrugineus.</title>
        <authorList>
            <person name="Dias G.B."/>
            <person name="Bergman C.M."/>
            <person name="Manee M."/>
        </authorList>
    </citation>
    <scope>NUCLEOTIDE SEQUENCE</scope>
    <source>
        <strain evidence="8">AA-2017</strain>
        <tissue evidence="8">Whole larva</tissue>
    </source>
</reference>
<organism evidence="8 9">
    <name type="scientific">Rhynchophorus ferrugineus</name>
    <name type="common">Red palm weevil</name>
    <name type="synonym">Curculio ferrugineus</name>
    <dbReference type="NCBI Taxonomy" id="354439"/>
    <lineage>
        <taxon>Eukaryota</taxon>
        <taxon>Metazoa</taxon>
        <taxon>Ecdysozoa</taxon>
        <taxon>Arthropoda</taxon>
        <taxon>Hexapoda</taxon>
        <taxon>Insecta</taxon>
        <taxon>Pterygota</taxon>
        <taxon>Neoptera</taxon>
        <taxon>Endopterygota</taxon>
        <taxon>Coleoptera</taxon>
        <taxon>Polyphaga</taxon>
        <taxon>Cucujiformia</taxon>
        <taxon>Curculionidae</taxon>
        <taxon>Dryophthorinae</taxon>
        <taxon>Rhynchophorus</taxon>
    </lineage>
</organism>
<evidence type="ECO:0000313" key="9">
    <source>
        <dbReference type="Proteomes" id="UP000625711"/>
    </source>
</evidence>
<dbReference type="Proteomes" id="UP000625711">
    <property type="component" value="Unassembled WGS sequence"/>
</dbReference>
<evidence type="ECO:0000313" key="8">
    <source>
        <dbReference type="EMBL" id="KAF7284183.1"/>
    </source>
</evidence>
<dbReference type="Pfam" id="PF06916">
    <property type="entry name" value="FAM210A-B_dom"/>
    <property type="match status" value="1"/>
</dbReference>
<keyword evidence="4" id="KW-0175">Coiled coil</keyword>
<accession>A0A834IUL9</accession>
<keyword evidence="3 6" id="KW-1133">Transmembrane helix</keyword>
<dbReference type="InterPro" id="IPR045866">
    <property type="entry name" value="FAM210A/B-like"/>
</dbReference>
<comment type="caution">
    <text evidence="8">The sequence shown here is derived from an EMBL/GenBank/DDBJ whole genome shotgun (WGS) entry which is preliminary data.</text>
</comment>
<evidence type="ECO:0000256" key="4">
    <source>
        <dbReference type="ARBA" id="ARBA00023054"/>
    </source>
</evidence>
<dbReference type="GO" id="GO:0016020">
    <property type="term" value="C:membrane"/>
    <property type="evidence" value="ECO:0007669"/>
    <property type="project" value="UniProtKB-SubCell"/>
</dbReference>
<evidence type="ECO:0000259" key="7">
    <source>
        <dbReference type="Pfam" id="PF06916"/>
    </source>
</evidence>